<dbReference type="GO" id="GO:0016757">
    <property type="term" value="F:glycosyltransferase activity"/>
    <property type="evidence" value="ECO:0007669"/>
    <property type="project" value="UniProtKB-KW"/>
</dbReference>
<name>A0ABU9VZC2_9MICO</name>
<keyword evidence="5" id="KW-1185">Reference proteome</keyword>
<dbReference type="Pfam" id="PF13692">
    <property type="entry name" value="Glyco_trans_1_4"/>
    <property type="match status" value="1"/>
</dbReference>
<keyword evidence="2 4" id="KW-0808">Transferase</keyword>
<dbReference type="PANTHER" id="PTHR46401">
    <property type="entry name" value="GLYCOSYLTRANSFERASE WBBK-RELATED"/>
    <property type="match status" value="1"/>
</dbReference>
<dbReference type="PANTHER" id="PTHR46401:SF2">
    <property type="entry name" value="GLYCOSYLTRANSFERASE WBBK-RELATED"/>
    <property type="match status" value="1"/>
</dbReference>
<keyword evidence="1 4" id="KW-0328">Glycosyltransferase</keyword>
<dbReference type="InterPro" id="IPR028098">
    <property type="entry name" value="Glyco_trans_4-like_N"/>
</dbReference>
<protein>
    <submittedName>
        <fullName evidence="4">Glycosyltransferase family 4 protein</fullName>
        <ecNumber evidence="4">2.4.-.-</ecNumber>
    </submittedName>
</protein>
<dbReference type="RefSeq" id="WP_342110901.1">
    <property type="nucleotide sequence ID" value="NZ_JBCAUN010000001.1"/>
</dbReference>
<proteinExistence type="predicted"/>
<dbReference type="Gene3D" id="3.40.50.2000">
    <property type="entry name" value="Glycogen Phosphorylase B"/>
    <property type="match status" value="2"/>
</dbReference>
<dbReference type="CDD" id="cd03801">
    <property type="entry name" value="GT4_PimA-like"/>
    <property type="match status" value="1"/>
</dbReference>
<evidence type="ECO:0000256" key="1">
    <source>
        <dbReference type="ARBA" id="ARBA00022676"/>
    </source>
</evidence>
<dbReference type="Proteomes" id="UP001425155">
    <property type="component" value="Unassembled WGS sequence"/>
</dbReference>
<reference evidence="4 5" key="1">
    <citation type="submission" date="2024-03" db="EMBL/GenBank/DDBJ databases">
        <title>YIM 134122 draft genome.</title>
        <authorList>
            <person name="Zuo S."/>
            <person name="Xiong L."/>
        </authorList>
    </citation>
    <scope>NUCLEOTIDE SEQUENCE [LARGE SCALE GENOMIC DNA]</scope>
    <source>
        <strain evidence="4 5">YIM 134122</strain>
    </source>
</reference>
<organism evidence="4 5">
    <name type="scientific">Leifsonia stereocauli</name>
    <dbReference type="NCBI Taxonomy" id="3134136"/>
    <lineage>
        <taxon>Bacteria</taxon>
        <taxon>Bacillati</taxon>
        <taxon>Actinomycetota</taxon>
        <taxon>Actinomycetes</taxon>
        <taxon>Micrococcales</taxon>
        <taxon>Microbacteriaceae</taxon>
        <taxon>Leifsonia</taxon>
    </lineage>
</organism>
<sequence>MTEYAGVTAYTGGIGRHYAALVPALARRGIDVDVLVFSDSALLRETDDAGVTLRSLRIGRRLPRIIALLLMALRVRRAYAAGTYDRVFAPEWSGLGAALPSRAPLLTNLATSMRLSNEVAHLRPRDLPPSTRLAVAVQNRLEDRQIRRSAGLIAISQAMARWTTGSFAKLPPLRVVWNCIEVTRVERAAHSAELPDRWSRSDGPVVLFLGRLERRKGVVDALKAFAMVAAQVPSARLVLAGSSGDRRFEPDRDELLGYLPTASRSQVTWLGHVGGDELYRAIGEAAVTICPSLWEGFGNVALEVKSVGAPLICTTGSGFDDFCTSGVDCLMVPPADPAALASAISRIIGDPAYGTALGLAGQAEVSRFAPDRIAADLTLAADDLLGPVRP</sequence>
<gene>
    <name evidence="4" type="ORF">WJX64_00900</name>
</gene>
<evidence type="ECO:0000313" key="5">
    <source>
        <dbReference type="Proteomes" id="UP001425155"/>
    </source>
</evidence>
<comment type="caution">
    <text evidence="4">The sequence shown here is derived from an EMBL/GenBank/DDBJ whole genome shotgun (WGS) entry which is preliminary data.</text>
</comment>
<dbReference type="SUPFAM" id="SSF53756">
    <property type="entry name" value="UDP-Glycosyltransferase/glycogen phosphorylase"/>
    <property type="match status" value="1"/>
</dbReference>
<evidence type="ECO:0000313" key="4">
    <source>
        <dbReference type="EMBL" id="MEN1945097.1"/>
    </source>
</evidence>
<accession>A0ABU9VZC2</accession>
<evidence type="ECO:0000256" key="2">
    <source>
        <dbReference type="ARBA" id="ARBA00022679"/>
    </source>
</evidence>
<dbReference type="Pfam" id="PF13439">
    <property type="entry name" value="Glyco_transf_4"/>
    <property type="match status" value="1"/>
</dbReference>
<evidence type="ECO:0000259" key="3">
    <source>
        <dbReference type="Pfam" id="PF13439"/>
    </source>
</evidence>
<feature type="domain" description="Glycosyltransferase subfamily 4-like N-terminal" evidence="3">
    <location>
        <begin position="12"/>
        <end position="184"/>
    </location>
</feature>
<dbReference type="EC" id="2.4.-.-" evidence="4"/>
<dbReference type="EMBL" id="JBCLVG010000001">
    <property type="protein sequence ID" value="MEN1945097.1"/>
    <property type="molecule type" value="Genomic_DNA"/>
</dbReference>